<dbReference type="PANTHER" id="PTHR32552">
    <property type="entry name" value="FERRICHROME IRON RECEPTOR-RELATED"/>
    <property type="match status" value="1"/>
</dbReference>
<dbReference type="InterPro" id="IPR012910">
    <property type="entry name" value="Plug_dom"/>
</dbReference>
<dbReference type="OrthoDB" id="9760333at2"/>
<dbReference type="GO" id="GO:0009279">
    <property type="term" value="C:cell outer membrane"/>
    <property type="evidence" value="ECO:0007669"/>
    <property type="project" value="UniProtKB-SubCell"/>
</dbReference>
<comment type="similarity">
    <text evidence="2 14 16">Belongs to the TonB-dependent receptor family.</text>
</comment>
<feature type="domain" description="TonB-dependent receptor-like beta-barrel" evidence="18">
    <location>
        <begin position="227"/>
        <end position="676"/>
    </location>
</feature>
<dbReference type="GO" id="GO:0015891">
    <property type="term" value="P:siderophore transport"/>
    <property type="evidence" value="ECO:0007669"/>
    <property type="project" value="InterPro"/>
</dbReference>
<evidence type="ECO:0000256" key="9">
    <source>
        <dbReference type="ARBA" id="ARBA00023065"/>
    </source>
</evidence>
<dbReference type="InterPro" id="IPR036942">
    <property type="entry name" value="Beta-barrel_TonB_sf"/>
</dbReference>
<feature type="domain" description="TonB-dependent receptor plug" evidence="19">
    <location>
        <begin position="58"/>
        <end position="154"/>
    </location>
</feature>
<evidence type="ECO:0000256" key="1">
    <source>
        <dbReference type="ARBA" id="ARBA00004571"/>
    </source>
</evidence>
<dbReference type="AlphaFoldDB" id="A0A399RA63"/>
<dbReference type="PROSITE" id="PS00430">
    <property type="entry name" value="TONB_DEPENDENT_REC_1"/>
    <property type="match status" value="1"/>
</dbReference>
<keyword evidence="12 20" id="KW-0675">Receptor</keyword>
<evidence type="ECO:0000256" key="5">
    <source>
        <dbReference type="ARBA" id="ARBA00022496"/>
    </source>
</evidence>
<keyword evidence="10 15" id="KW-0798">TonB box</keyword>
<keyword evidence="6 14" id="KW-0812">Transmembrane</keyword>
<accession>A0A399RA63</accession>
<evidence type="ECO:0000313" key="21">
    <source>
        <dbReference type="Proteomes" id="UP000265845"/>
    </source>
</evidence>
<feature type="chain" id="PRO_5017391402" evidence="17">
    <location>
        <begin position="26"/>
        <end position="707"/>
    </location>
</feature>
<organism evidence="20 21">
    <name type="scientific">Henriciella algicola</name>
    <dbReference type="NCBI Taxonomy" id="1608422"/>
    <lineage>
        <taxon>Bacteria</taxon>
        <taxon>Pseudomonadati</taxon>
        <taxon>Pseudomonadota</taxon>
        <taxon>Alphaproteobacteria</taxon>
        <taxon>Hyphomonadales</taxon>
        <taxon>Hyphomonadaceae</taxon>
        <taxon>Henriciella</taxon>
    </lineage>
</organism>
<evidence type="ECO:0000256" key="11">
    <source>
        <dbReference type="ARBA" id="ARBA00023136"/>
    </source>
</evidence>
<evidence type="ECO:0000256" key="6">
    <source>
        <dbReference type="ARBA" id="ARBA00022692"/>
    </source>
</evidence>
<protein>
    <submittedName>
        <fullName evidence="20">TonB-dependent siderophore receptor</fullName>
    </submittedName>
</protein>
<evidence type="ECO:0000256" key="10">
    <source>
        <dbReference type="ARBA" id="ARBA00023077"/>
    </source>
</evidence>
<dbReference type="InterPro" id="IPR000531">
    <property type="entry name" value="Beta-barrel_TonB"/>
</dbReference>
<dbReference type="SUPFAM" id="SSF56935">
    <property type="entry name" value="Porins"/>
    <property type="match status" value="1"/>
</dbReference>
<dbReference type="PROSITE" id="PS52016">
    <property type="entry name" value="TONB_DEPENDENT_REC_3"/>
    <property type="match status" value="1"/>
</dbReference>
<dbReference type="InterPro" id="IPR010916">
    <property type="entry name" value="TonB_box_CS"/>
</dbReference>
<dbReference type="InterPro" id="IPR037066">
    <property type="entry name" value="Plug_dom_sf"/>
</dbReference>
<dbReference type="InterPro" id="IPR039426">
    <property type="entry name" value="TonB-dep_rcpt-like"/>
</dbReference>
<comment type="subcellular location">
    <subcellularLocation>
        <location evidence="1 14">Cell outer membrane</location>
        <topology evidence="1 14">Multi-pass membrane protein</topology>
    </subcellularLocation>
</comment>
<reference evidence="20 21" key="1">
    <citation type="submission" date="2018-08" db="EMBL/GenBank/DDBJ databases">
        <title>Henriciella mobilis sp. nov., isolated from seawater.</title>
        <authorList>
            <person name="Cheng H."/>
            <person name="Wu Y.-H."/>
            <person name="Xu X.-W."/>
            <person name="Guo L.-L."/>
        </authorList>
    </citation>
    <scope>NUCLEOTIDE SEQUENCE [LARGE SCALE GENOMIC DNA]</scope>
    <source>
        <strain evidence="20 21">CCUG67844</strain>
    </source>
</reference>
<dbReference type="InterPro" id="IPR010105">
    <property type="entry name" value="TonB_sidphr_rcpt"/>
</dbReference>
<dbReference type="Gene3D" id="2.40.170.20">
    <property type="entry name" value="TonB-dependent receptor, beta-barrel domain"/>
    <property type="match status" value="1"/>
</dbReference>
<evidence type="ECO:0000256" key="17">
    <source>
        <dbReference type="SAM" id="SignalP"/>
    </source>
</evidence>
<evidence type="ECO:0000256" key="4">
    <source>
        <dbReference type="ARBA" id="ARBA00022452"/>
    </source>
</evidence>
<dbReference type="GO" id="GO:0015344">
    <property type="term" value="F:siderophore uptake transmembrane transporter activity"/>
    <property type="evidence" value="ECO:0007669"/>
    <property type="project" value="TreeGrafter"/>
</dbReference>
<sequence length="707" mass="78502">MKNLQKTLLGASALTLLLAAPVAAAQENEKDQVLDSILVTGQYLYTDEVNALKSPTPIIDVPQSLSIITADQIEQQGFNSIGDIIDYTPGVNTSQGEGHRDAVVFRGVRSTADFFIDGVRDDVQYYRPLYNLEQIEILRGPNALLFGRGGTGGILNRVTKKGVVGETFTGYQASVDTFGGFGAQIDQNVALNDTSALRINAMYESLDNHRDFYDGERIGINPTARFELSPATTLDLSYEYLDHERFVDRGIPTGADGRPVEAFRKIVFGDPELNRTFLEAHLLRSSLQHRFSEALKANVSLFYGDYDKRYMNFYASGYNEAATPNLVTLDGYEDSTKRQNTILSGNLVWEPATWGFEHTIILGGEYIDTSNDNDRFNAFWDTTADDNEVFDIRRPLTLRGGVGINAAGQLTTNDYSVDINDFTKAEVDVFSAYIQDEIEISDKLDVILGLRFDSFDIEVLNVIANETRSRKDEEISPRLGLVYKPQENISLYASYSETFLPRSGEQFSDINGAANQLDPDEFTNLEAGLKWDLIGGVSLTAAIFEIEQRSPQVADNDPSTLEVIESETQGFEVQVQGEVSDRWFISAGYSYLDGEIVNRTGPTGNRPRELPEHMASLWNTYRLTDRFGIGLGVTYQDESFIDNGNTAILPAYTRVDAAAFYDVSDAVRVQLNIENVTDELYFPNAHATHQASVGAPLNARLTISGRF</sequence>
<dbReference type="CDD" id="cd01347">
    <property type="entry name" value="ligand_gated_channel"/>
    <property type="match status" value="1"/>
</dbReference>
<dbReference type="EMBL" id="QWGA01000008">
    <property type="protein sequence ID" value="RIJ27673.1"/>
    <property type="molecule type" value="Genomic_DNA"/>
</dbReference>
<keyword evidence="7 17" id="KW-0732">Signal</keyword>
<evidence type="ECO:0000259" key="18">
    <source>
        <dbReference type="Pfam" id="PF00593"/>
    </source>
</evidence>
<evidence type="ECO:0000256" key="2">
    <source>
        <dbReference type="ARBA" id="ARBA00009810"/>
    </source>
</evidence>
<proteinExistence type="inferred from homology"/>
<keyword evidence="5" id="KW-0410">Iron transport</keyword>
<evidence type="ECO:0000256" key="13">
    <source>
        <dbReference type="ARBA" id="ARBA00023237"/>
    </source>
</evidence>
<dbReference type="Gene3D" id="2.170.130.10">
    <property type="entry name" value="TonB-dependent receptor, plug domain"/>
    <property type="match status" value="1"/>
</dbReference>
<dbReference type="Pfam" id="PF00593">
    <property type="entry name" value="TonB_dep_Rec_b-barrel"/>
    <property type="match status" value="1"/>
</dbReference>
<evidence type="ECO:0000259" key="19">
    <source>
        <dbReference type="Pfam" id="PF07715"/>
    </source>
</evidence>
<keyword evidence="13 14" id="KW-0998">Cell outer membrane</keyword>
<name>A0A399RA63_9PROT</name>
<keyword evidence="3 14" id="KW-0813">Transport</keyword>
<dbReference type="GO" id="GO:0038023">
    <property type="term" value="F:signaling receptor activity"/>
    <property type="evidence" value="ECO:0007669"/>
    <property type="project" value="InterPro"/>
</dbReference>
<evidence type="ECO:0000313" key="20">
    <source>
        <dbReference type="EMBL" id="RIJ27673.1"/>
    </source>
</evidence>
<evidence type="ECO:0000256" key="12">
    <source>
        <dbReference type="ARBA" id="ARBA00023170"/>
    </source>
</evidence>
<evidence type="ECO:0000256" key="8">
    <source>
        <dbReference type="ARBA" id="ARBA00023004"/>
    </source>
</evidence>
<evidence type="ECO:0000256" key="3">
    <source>
        <dbReference type="ARBA" id="ARBA00022448"/>
    </source>
</evidence>
<evidence type="ECO:0000256" key="15">
    <source>
        <dbReference type="PROSITE-ProRule" id="PRU10143"/>
    </source>
</evidence>
<dbReference type="Proteomes" id="UP000265845">
    <property type="component" value="Unassembled WGS sequence"/>
</dbReference>
<dbReference type="RefSeq" id="WP_119455049.1">
    <property type="nucleotide sequence ID" value="NZ_QWGA01000008.1"/>
</dbReference>
<evidence type="ECO:0000256" key="16">
    <source>
        <dbReference type="RuleBase" id="RU003357"/>
    </source>
</evidence>
<keyword evidence="4 14" id="KW-1134">Transmembrane beta strand</keyword>
<feature type="signal peptide" evidence="17">
    <location>
        <begin position="1"/>
        <end position="25"/>
    </location>
</feature>
<dbReference type="NCBIfam" id="TIGR01783">
    <property type="entry name" value="TonB-siderophor"/>
    <property type="match status" value="1"/>
</dbReference>
<gene>
    <name evidence="20" type="ORF">D1222_14935</name>
</gene>
<comment type="caution">
    <text evidence="20">The sequence shown here is derived from an EMBL/GenBank/DDBJ whole genome shotgun (WGS) entry which is preliminary data.</text>
</comment>
<keyword evidence="9" id="KW-0406">Ion transport</keyword>
<evidence type="ECO:0000256" key="7">
    <source>
        <dbReference type="ARBA" id="ARBA00022729"/>
    </source>
</evidence>
<feature type="short sequence motif" description="TonB box" evidence="15">
    <location>
        <begin position="36"/>
        <end position="42"/>
    </location>
</feature>
<keyword evidence="8" id="KW-0408">Iron</keyword>
<evidence type="ECO:0000256" key="14">
    <source>
        <dbReference type="PROSITE-ProRule" id="PRU01360"/>
    </source>
</evidence>
<keyword evidence="21" id="KW-1185">Reference proteome</keyword>
<dbReference type="PANTHER" id="PTHR32552:SF68">
    <property type="entry name" value="FERRICHROME OUTER MEMBRANE TRANSPORTER_PHAGE RECEPTOR"/>
    <property type="match status" value="1"/>
</dbReference>
<dbReference type="Pfam" id="PF07715">
    <property type="entry name" value="Plug"/>
    <property type="match status" value="1"/>
</dbReference>
<keyword evidence="11 14" id="KW-0472">Membrane</keyword>